<dbReference type="EMBL" id="RDQH01000337">
    <property type="protein sequence ID" value="RXH84114.1"/>
    <property type="molecule type" value="Genomic_DNA"/>
</dbReference>
<sequence length="141" mass="15976">MFCQVAFWRVQFEYEESSYSNEDGDWDLPDESLGFSNRATPSLKKISDVKYLSFLGEPSRLEGCDLRAFVNLRQLEPVHSGGAYGELLNELLKILAMLESILSYEINIPVVWNYSQSTQRINGVHQSMCLIVCCGTLNLSP</sequence>
<reference evidence="1 2" key="1">
    <citation type="submission" date="2018-10" db="EMBL/GenBank/DDBJ databases">
        <title>A high-quality apple genome assembly.</title>
        <authorList>
            <person name="Hu J."/>
        </authorList>
    </citation>
    <scope>NUCLEOTIDE SEQUENCE [LARGE SCALE GENOMIC DNA]</scope>
    <source>
        <strain evidence="2">cv. HFTH1</strain>
        <tissue evidence="1">Young leaf</tissue>
    </source>
</reference>
<dbReference type="Proteomes" id="UP000290289">
    <property type="component" value="Chromosome 11"/>
</dbReference>
<evidence type="ECO:0000313" key="2">
    <source>
        <dbReference type="Proteomes" id="UP000290289"/>
    </source>
</evidence>
<evidence type="ECO:0000313" key="1">
    <source>
        <dbReference type="EMBL" id="RXH84114.1"/>
    </source>
</evidence>
<gene>
    <name evidence="1" type="ORF">DVH24_027013</name>
</gene>
<proteinExistence type="predicted"/>
<keyword evidence="2" id="KW-1185">Reference proteome</keyword>
<accession>A0A498IPI1</accession>
<comment type="caution">
    <text evidence="1">The sequence shown here is derived from an EMBL/GenBank/DDBJ whole genome shotgun (WGS) entry which is preliminary data.</text>
</comment>
<organism evidence="1 2">
    <name type="scientific">Malus domestica</name>
    <name type="common">Apple</name>
    <name type="synonym">Pyrus malus</name>
    <dbReference type="NCBI Taxonomy" id="3750"/>
    <lineage>
        <taxon>Eukaryota</taxon>
        <taxon>Viridiplantae</taxon>
        <taxon>Streptophyta</taxon>
        <taxon>Embryophyta</taxon>
        <taxon>Tracheophyta</taxon>
        <taxon>Spermatophyta</taxon>
        <taxon>Magnoliopsida</taxon>
        <taxon>eudicotyledons</taxon>
        <taxon>Gunneridae</taxon>
        <taxon>Pentapetalae</taxon>
        <taxon>rosids</taxon>
        <taxon>fabids</taxon>
        <taxon>Rosales</taxon>
        <taxon>Rosaceae</taxon>
        <taxon>Amygdaloideae</taxon>
        <taxon>Maleae</taxon>
        <taxon>Malus</taxon>
    </lineage>
</organism>
<name>A0A498IPI1_MALDO</name>
<protein>
    <submittedName>
        <fullName evidence="1">Uncharacterized protein</fullName>
    </submittedName>
</protein>
<dbReference type="AlphaFoldDB" id="A0A498IPI1"/>